<evidence type="ECO:0000313" key="7">
    <source>
        <dbReference type="EMBL" id="TWU01368.1"/>
    </source>
</evidence>
<evidence type="ECO:0000256" key="6">
    <source>
        <dbReference type="SAM" id="Phobius"/>
    </source>
</evidence>
<comment type="similarity">
    <text evidence="2">Belongs to the autoinducer-2 exporter (AI-2E) (TC 2.A.86) family.</text>
</comment>
<dbReference type="InterPro" id="IPR002549">
    <property type="entry name" value="AI-2E-like"/>
</dbReference>
<dbReference type="AlphaFoldDB" id="A0A5C6APD9"/>
<evidence type="ECO:0000313" key="8">
    <source>
        <dbReference type="Proteomes" id="UP000316213"/>
    </source>
</evidence>
<feature type="transmembrane region" description="Helical" evidence="6">
    <location>
        <begin position="470"/>
        <end position="496"/>
    </location>
</feature>
<gene>
    <name evidence="7" type="ORF">Pla100_10950</name>
</gene>
<feature type="transmembrane region" description="Helical" evidence="6">
    <location>
        <begin position="433"/>
        <end position="450"/>
    </location>
</feature>
<organism evidence="7 8">
    <name type="scientific">Neorhodopirellula pilleata</name>
    <dbReference type="NCBI Taxonomy" id="2714738"/>
    <lineage>
        <taxon>Bacteria</taxon>
        <taxon>Pseudomonadati</taxon>
        <taxon>Planctomycetota</taxon>
        <taxon>Planctomycetia</taxon>
        <taxon>Pirellulales</taxon>
        <taxon>Pirellulaceae</taxon>
        <taxon>Neorhodopirellula</taxon>
    </lineage>
</organism>
<feature type="transmembrane region" description="Helical" evidence="6">
    <location>
        <begin position="321"/>
        <end position="348"/>
    </location>
</feature>
<keyword evidence="8" id="KW-1185">Reference proteome</keyword>
<dbReference type="PANTHER" id="PTHR21716">
    <property type="entry name" value="TRANSMEMBRANE PROTEIN"/>
    <property type="match status" value="1"/>
</dbReference>
<feature type="transmembrane region" description="Helical" evidence="6">
    <location>
        <begin position="32"/>
        <end position="53"/>
    </location>
</feature>
<feature type="transmembrane region" description="Helical" evidence="6">
    <location>
        <begin position="92"/>
        <end position="114"/>
    </location>
</feature>
<keyword evidence="4 6" id="KW-1133">Transmembrane helix</keyword>
<reference evidence="7 8" key="1">
    <citation type="submission" date="2019-02" db="EMBL/GenBank/DDBJ databases">
        <title>Deep-cultivation of Planctomycetes and their phenomic and genomic characterization uncovers novel biology.</title>
        <authorList>
            <person name="Wiegand S."/>
            <person name="Jogler M."/>
            <person name="Boedeker C."/>
            <person name="Pinto D."/>
            <person name="Vollmers J."/>
            <person name="Rivas-Marin E."/>
            <person name="Kohn T."/>
            <person name="Peeters S.H."/>
            <person name="Heuer A."/>
            <person name="Rast P."/>
            <person name="Oberbeckmann S."/>
            <person name="Bunk B."/>
            <person name="Jeske O."/>
            <person name="Meyerdierks A."/>
            <person name="Storesund J.E."/>
            <person name="Kallscheuer N."/>
            <person name="Luecker S."/>
            <person name="Lage O.M."/>
            <person name="Pohl T."/>
            <person name="Merkel B.J."/>
            <person name="Hornburger P."/>
            <person name="Mueller R.-W."/>
            <person name="Bruemmer F."/>
            <person name="Labrenz M."/>
            <person name="Spormann A.M."/>
            <person name="Op Den Camp H."/>
            <person name="Overmann J."/>
            <person name="Amann R."/>
            <person name="Jetten M.S.M."/>
            <person name="Mascher T."/>
            <person name="Medema M.H."/>
            <person name="Devos D.P."/>
            <person name="Kaster A.-K."/>
            <person name="Ovreas L."/>
            <person name="Rohde M."/>
            <person name="Galperin M.Y."/>
            <person name="Jogler C."/>
        </authorList>
    </citation>
    <scope>NUCLEOTIDE SEQUENCE [LARGE SCALE GENOMIC DNA]</scope>
    <source>
        <strain evidence="7 8">Pla100</strain>
    </source>
</reference>
<sequence>MPDGNPVVGRMKETAPAAPAGKQILFPQLPSLSRIMSVVMLMFGILAVGVLFYQLMIGFFVPLFLAALLVVIFRPVHLWILKRTGGRGRLSAALTTLLVLLVVLMPLGMLVSIATTQFTVLLSQMNGSMSVALDRVRSQLGLDLPHAEHFRQLDRTVDLLGVAEPVITTATATGEVRTDLIAKAKQLDQAASIIVYLQEDLPSADTAVEEAENAIASIERFANGLREADQMRRDETESGTFNPLTRLNVSEQFEKEAVFTAAAIRNWMNRKLGGTLQSQLKLLANPDETDFARLIRGARESLQPRFVRLTSATGSIVAQTLFGLVILVIAVYFFLIDGPAMITTLMRLSPMDDAYEHQLLMEFDRTSRAVVLASVLSAVVQGILATIGFWIAGFDQIILLLFLTSLMALVPFLGAASVWVPCALWLAIVEQRMIPAVLLAIWGAAVVSSIDNVIKVFVLHGRSQLHPLFALLSVIGGVSVFGPIGILVGPMVVVFLQTLLEILNHELKSETSASKSKDS</sequence>
<dbReference type="OrthoDB" id="9815028at2"/>
<protein>
    <submittedName>
        <fullName evidence="7">Putative inner membrane protein</fullName>
    </submittedName>
</protein>
<dbReference type="EMBL" id="SJPM01000002">
    <property type="protein sequence ID" value="TWU01368.1"/>
    <property type="molecule type" value="Genomic_DNA"/>
</dbReference>
<evidence type="ECO:0000256" key="5">
    <source>
        <dbReference type="ARBA" id="ARBA00023136"/>
    </source>
</evidence>
<feature type="transmembrane region" description="Helical" evidence="6">
    <location>
        <begin position="59"/>
        <end position="80"/>
    </location>
</feature>
<comment type="caution">
    <text evidence="7">The sequence shown here is derived from an EMBL/GenBank/DDBJ whole genome shotgun (WGS) entry which is preliminary data.</text>
</comment>
<evidence type="ECO:0000256" key="2">
    <source>
        <dbReference type="ARBA" id="ARBA00009773"/>
    </source>
</evidence>
<keyword evidence="3 6" id="KW-0812">Transmembrane</keyword>
<dbReference type="Pfam" id="PF01594">
    <property type="entry name" value="AI-2E_transport"/>
    <property type="match status" value="2"/>
</dbReference>
<evidence type="ECO:0000256" key="4">
    <source>
        <dbReference type="ARBA" id="ARBA00022989"/>
    </source>
</evidence>
<proteinExistence type="inferred from homology"/>
<accession>A0A5C6APD9</accession>
<keyword evidence="5 6" id="KW-0472">Membrane</keyword>
<feature type="transmembrane region" description="Helical" evidence="6">
    <location>
        <begin position="369"/>
        <end position="391"/>
    </location>
</feature>
<evidence type="ECO:0000256" key="3">
    <source>
        <dbReference type="ARBA" id="ARBA00022692"/>
    </source>
</evidence>
<dbReference type="PANTHER" id="PTHR21716:SF4">
    <property type="entry name" value="TRANSMEMBRANE PROTEIN 245"/>
    <property type="match status" value="1"/>
</dbReference>
<dbReference type="Proteomes" id="UP000316213">
    <property type="component" value="Unassembled WGS sequence"/>
</dbReference>
<comment type="subcellular location">
    <subcellularLocation>
        <location evidence="1">Membrane</location>
        <topology evidence="1">Multi-pass membrane protein</topology>
    </subcellularLocation>
</comment>
<evidence type="ECO:0000256" key="1">
    <source>
        <dbReference type="ARBA" id="ARBA00004141"/>
    </source>
</evidence>
<name>A0A5C6APD9_9BACT</name>
<feature type="transmembrane region" description="Helical" evidence="6">
    <location>
        <begin position="397"/>
        <end position="426"/>
    </location>
</feature>
<dbReference type="GO" id="GO:0016020">
    <property type="term" value="C:membrane"/>
    <property type="evidence" value="ECO:0007669"/>
    <property type="project" value="UniProtKB-SubCell"/>
</dbReference>